<dbReference type="HOGENOM" id="CLU_2392052_0_0_1"/>
<dbReference type="AlphaFoldDB" id="F8NKN4"/>
<dbReference type="GeneID" id="18810868"/>
<dbReference type="RefSeq" id="XP_007314645.1">
    <property type="nucleotide sequence ID" value="XM_007314583.1"/>
</dbReference>
<proteinExistence type="predicted"/>
<gene>
    <name evidence="1" type="ORF">SERLADRAFT_380103</name>
</gene>
<protein>
    <submittedName>
        <fullName evidence="1">Uncharacterized protein</fullName>
    </submittedName>
</protein>
<dbReference type="EMBL" id="GL945430">
    <property type="protein sequence ID" value="EGO28446.1"/>
    <property type="molecule type" value="Genomic_DNA"/>
</dbReference>
<feature type="non-terminal residue" evidence="1">
    <location>
        <position position="94"/>
    </location>
</feature>
<dbReference type="KEGG" id="sla:SERLADRAFT_380103"/>
<dbReference type="OrthoDB" id="5375515at2759"/>
<dbReference type="Proteomes" id="UP000008064">
    <property type="component" value="Unassembled WGS sequence"/>
</dbReference>
<sequence>MRAISSSLSKRTPSNIEISSITNVLTCRHRSTTFLNLGCPRNFPASLWASSWPRPIPAQECNVVPPILTDAIPVDAVIASSPEERPPHIRMISL</sequence>
<organism>
    <name type="scientific">Serpula lacrymans var. lacrymans (strain S7.9)</name>
    <name type="common">Dry rot fungus</name>
    <dbReference type="NCBI Taxonomy" id="578457"/>
    <lineage>
        <taxon>Eukaryota</taxon>
        <taxon>Fungi</taxon>
        <taxon>Dikarya</taxon>
        <taxon>Basidiomycota</taxon>
        <taxon>Agaricomycotina</taxon>
        <taxon>Agaricomycetes</taxon>
        <taxon>Agaricomycetidae</taxon>
        <taxon>Boletales</taxon>
        <taxon>Coniophorineae</taxon>
        <taxon>Serpulaceae</taxon>
        <taxon>Serpula</taxon>
    </lineage>
</organism>
<name>F8NKN4_SERL9</name>
<accession>F8NKN4</accession>
<reference evidence="1" key="1">
    <citation type="submission" date="2011-04" db="EMBL/GenBank/DDBJ databases">
        <title>Evolution of plant cell wall degrading machinery underlies the functional diversity of forest fungi.</title>
        <authorList>
            <consortium name="US DOE Joint Genome Institute (JGI-PGF)"/>
            <person name="Eastwood D.C."/>
            <person name="Floudas D."/>
            <person name="Binder M."/>
            <person name="Majcherczyk A."/>
            <person name="Schneider P."/>
            <person name="Aerts A."/>
            <person name="Asiegbu F.O."/>
            <person name="Baker S.E."/>
            <person name="Barry K."/>
            <person name="Bendiksby M."/>
            <person name="Blumentritt M."/>
            <person name="Coutinho P.M."/>
            <person name="Cullen D."/>
            <person name="Cullen D."/>
            <person name="Gathman A."/>
            <person name="Goodell B."/>
            <person name="Henrissat B."/>
            <person name="Ihrmark K."/>
            <person name="Kauserud H."/>
            <person name="Kohler A."/>
            <person name="LaButti K."/>
            <person name="Lapidus A."/>
            <person name="Lavin J.L."/>
            <person name="Lee Y.-H."/>
            <person name="Lindquist E."/>
            <person name="Lilly W."/>
            <person name="Lucas S."/>
            <person name="Morin E."/>
            <person name="Murat C."/>
            <person name="Oguiza J.A."/>
            <person name="Park J."/>
            <person name="Pisabarro A.G."/>
            <person name="Riley R."/>
            <person name="Rosling A."/>
            <person name="Salamov A."/>
            <person name="Schmidt O."/>
            <person name="Schmutz J."/>
            <person name="Skrede I."/>
            <person name="Stenlid J."/>
            <person name="Wiebenga A."/>
            <person name="Xie X."/>
            <person name="Kues U."/>
            <person name="Hibbett D.S."/>
            <person name="Hoffmeister D."/>
            <person name="Hogberg N."/>
            <person name="Martin F."/>
            <person name="Grigoriev I.V."/>
            <person name="Watkinson S.C."/>
        </authorList>
    </citation>
    <scope>NUCLEOTIDE SEQUENCE</scope>
    <source>
        <strain evidence="1">S7.9</strain>
    </source>
</reference>
<evidence type="ECO:0000313" key="1">
    <source>
        <dbReference type="EMBL" id="EGO28446.1"/>
    </source>
</evidence>